<accession>A0ABT1W508</accession>
<evidence type="ECO:0000313" key="2">
    <source>
        <dbReference type="Proteomes" id="UP001524587"/>
    </source>
</evidence>
<keyword evidence="2" id="KW-1185">Reference proteome</keyword>
<sequence length="60" mass="6374">MIAQHTPCPAYSALLIAAAAGVQKIATDERRQVPNTGSALGEARQMIADYESELARGFGR</sequence>
<dbReference type="RefSeq" id="WP_422863427.1">
    <property type="nucleotide sequence ID" value="NZ_JAMSKV010000004.1"/>
</dbReference>
<proteinExistence type="predicted"/>
<dbReference type="EMBL" id="JAMSKV010000004">
    <property type="protein sequence ID" value="MCQ8277962.1"/>
    <property type="molecule type" value="Genomic_DNA"/>
</dbReference>
<comment type="caution">
    <text evidence="1">The sequence shown here is derived from an EMBL/GenBank/DDBJ whole genome shotgun (WGS) entry which is preliminary data.</text>
</comment>
<gene>
    <name evidence="1" type="ORF">NFI95_05820</name>
</gene>
<protein>
    <submittedName>
        <fullName evidence="1">Uncharacterized protein</fullName>
    </submittedName>
</protein>
<name>A0ABT1W508_9PROT</name>
<reference evidence="1 2" key="1">
    <citation type="submission" date="2022-06" db="EMBL/GenBank/DDBJ databases">
        <title>Endosaccharibacter gen. nov., sp. nov., endophytic bacteria isolated from sugarcane.</title>
        <authorList>
            <person name="Pitiwittayakul N."/>
            <person name="Yukphan P."/>
            <person name="Charoenyingcharoen P."/>
            <person name="Tanasupawat S."/>
        </authorList>
    </citation>
    <scope>NUCLEOTIDE SEQUENCE [LARGE SCALE GENOMIC DNA]</scope>
    <source>
        <strain evidence="1 2">KSS8</strain>
    </source>
</reference>
<evidence type="ECO:0000313" key="1">
    <source>
        <dbReference type="EMBL" id="MCQ8277962.1"/>
    </source>
</evidence>
<dbReference type="Proteomes" id="UP001524587">
    <property type="component" value="Unassembled WGS sequence"/>
</dbReference>
<organism evidence="1 2">
    <name type="scientific">Endosaccharibacter trunci</name>
    <dbReference type="NCBI Taxonomy" id="2812733"/>
    <lineage>
        <taxon>Bacteria</taxon>
        <taxon>Pseudomonadati</taxon>
        <taxon>Pseudomonadota</taxon>
        <taxon>Alphaproteobacteria</taxon>
        <taxon>Acetobacterales</taxon>
        <taxon>Acetobacteraceae</taxon>
        <taxon>Endosaccharibacter</taxon>
    </lineage>
</organism>